<dbReference type="GO" id="GO:0016020">
    <property type="term" value="C:membrane"/>
    <property type="evidence" value="ECO:0007669"/>
    <property type="project" value="UniProtKB-SubCell"/>
</dbReference>
<sequence length="113" mass="12814">MAKKSLNIADLFSLFKKLKKSDDRLSCLENSRQSRVKEKTAYVLSAIPLTEKEKESLKNHLSSSTKSYLMIENKIDKSVLGGLRIELGSKIIDTTLKAQLEEIKKSLKNDEKN</sequence>
<organism evidence="7 8">
    <name type="scientific">Candidatus Beckwithbacteria bacterium CG10_big_fil_rev_8_21_14_0_10_34_10</name>
    <dbReference type="NCBI Taxonomy" id="1974495"/>
    <lineage>
        <taxon>Bacteria</taxon>
        <taxon>Candidatus Beckwithiibacteriota</taxon>
    </lineage>
</organism>
<dbReference type="GO" id="GO:0046933">
    <property type="term" value="F:proton-transporting ATP synthase activity, rotational mechanism"/>
    <property type="evidence" value="ECO:0007669"/>
    <property type="project" value="InterPro"/>
</dbReference>
<dbReference type="Proteomes" id="UP000230093">
    <property type="component" value="Unassembled WGS sequence"/>
</dbReference>
<dbReference type="InterPro" id="IPR020781">
    <property type="entry name" value="ATPase_OSCP/d_CS"/>
</dbReference>
<comment type="caution">
    <text evidence="7">The sequence shown here is derived from an EMBL/GenBank/DDBJ whole genome shotgun (WGS) entry which is preliminary data.</text>
</comment>
<evidence type="ECO:0000256" key="3">
    <source>
        <dbReference type="ARBA" id="ARBA00022781"/>
    </source>
</evidence>
<evidence type="ECO:0000313" key="8">
    <source>
        <dbReference type="Proteomes" id="UP000230093"/>
    </source>
</evidence>
<dbReference type="PANTHER" id="PTHR11910">
    <property type="entry name" value="ATP SYNTHASE DELTA CHAIN"/>
    <property type="match status" value="1"/>
</dbReference>
<dbReference type="AlphaFoldDB" id="A0A2H0WB08"/>
<name>A0A2H0WB08_9BACT</name>
<protein>
    <submittedName>
        <fullName evidence="7">Uncharacterized protein</fullName>
    </submittedName>
</protein>
<accession>A0A2H0WB08</accession>
<evidence type="ECO:0000313" key="7">
    <source>
        <dbReference type="EMBL" id="PIS09098.1"/>
    </source>
</evidence>
<keyword evidence="5" id="KW-0472">Membrane</keyword>
<keyword evidence="2" id="KW-0813">Transport</keyword>
<evidence type="ECO:0000256" key="2">
    <source>
        <dbReference type="ARBA" id="ARBA00022448"/>
    </source>
</evidence>
<evidence type="ECO:0000256" key="4">
    <source>
        <dbReference type="ARBA" id="ARBA00023065"/>
    </source>
</evidence>
<reference evidence="8" key="1">
    <citation type="submission" date="2017-09" db="EMBL/GenBank/DDBJ databases">
        <title>Depth-based differentiation of microbial function through sediment-hosted aquifers and enrichment of novel symbionts in the deep terrestrial subsurface.</title>
        <authorList>
            <person name="Probst A.J."/>
            <person name="Ladd B."/>
            <person name="Jarett J.K."/>
            <person name="Geller-Mcgrath D.E."/>
            <person name="Sieber C.M.K."/>
            <person name="Emerson J.B."/>
            <person name="Anantharaman K."/>
            <person name="Thomas B.C."/>
            <person name="Malmstrom R."/>
            <person name="Stieglmeier M."/>
            <person name="Klingl A."/>
            <person name="Woyke T."/>
            <person name="Ryan C.M."/>
            <person name="Banfield J.F."/>
        </authorList>
    </citation>
    <scope>NUCLEOTIDE SEQUENCE [LARGE SCALE GENOMIC DNA]</scope>
</reference>
<keyword evidence="4" id="KW-0406">Ion transport</keyword>
<keyword evidence="6" id="KW-0066">ATP synthesis</keyword>
<dbReference type="EMBL" id="PEZT01000019">
    <property type="protein sequence ID" value="PIS09098.1"/>
    <property type="molecule type" value="Genomic_DNA"/>
</dbReference>
<keyword evidence="3" id="KW-0375">Hydrogen ion transport</keyword>
<proteinExistence type="predicted"/>
<dbReference type="PRINTS" id="PR00125">
    <property type="entry name" value="ATPASEDELTA"/>
</dbReference>
<evidence type="ECO:0000256" key="6">
    <source>
        <dbReference type="ARBA" id="ARBA00023310"/>
    </source>
</evidence>
<dbReference type="Pfam" id="PF00213">
    <property type="entry name" value="OSCP"/>
    <property type="match status" value="1"/>
</dbReference>
<dbReference type="InterPro" id="IPR000711">
    <property type="entry name" value="ATPase_OSCP/dsu"/>
</dbReference>
<dbReference type="PROSITE" id="PS00389">
    <property type="entry name" value="ATPASE_DELTA"/>
    <property type="match status" value="1"/>
</dbReference>
<gene>
    <name evidence="7" type="ORF">COT75_03245</name>
</gene>
<evidence type="ECO:0000256" key="5">
    <source>
        <dbReference type="ARBA" id="ARBA00023136"/>
    </source>
</evidence>
<comment type="subcellular location">
    <subcellularLocation>
        <location evidence="1">Membrane</location>
    </subcellularLocation>
</comment>
<evidence type="ECO:0000256" key="1">
    <source>
        <dbReference type="ARBA" id="ARBA00004370"/>
    </source>
</evidence>